<dbReference type="Pfam" id="PF00582">
    <property type="entry name" value="Usp"/>
    <property type="match status" value="1"/>
</dbReference>
<dbReference type="InterPro" id="IPR014729">
    <property type="entry name" value="Rossmann-like_a/b/a_fold"/>
</dbReference>
<protein>
    <recommendedName>
        <fullName evidence="1">UspA domain-containing protein</fullName>
    </recommendedName>
</protein>
<reference evidence="2 3" key="1">
    <citation type="journal article" date="2016" name="DNA Res.">
        <title>The draft genome of MD-2 pineapple using hybrid error correction of long reads.</title>
        <authorList>
            <person name="Redwan R.M."/>
            <person name="Saidin A."/>
            <person name="Kumar S.V."/>
        </authorList>
    </citation>
    <scope>NUCLEOTIDE SEQUENCE [LARGE SCALE GENOMIC DNA]</scope>
    <source>
        <strain evidence="3">cv. MD2</strain>
        <tissue evidence="2">Leaf</tissue>
    </source>
</reference>
<evidence type="ECO:0000313" key="2">
    <source>
        <dbReference type="EMBL" id="OAY73011.1"/>
    </source>
</evidence>
<evidence type="ECO:0000313" key="3">
    <source>
        <dbReference type="Proteomes" id="UP000092600"/>
    </source>
</evidence>
<dbReference type="EMBL" id="LSRQ01002888">
    <property type="protein sequence ID" value="OAY73011.1"/>
    <property type="molecule type" value="Genomic_DNA"/>
</dbReference>
<evidence type="ECO:0000259" key="1">
    <source>
        <dbReference type="Pfam" id="PF00582"/>
    </source>
</evidence>
<feature type="domain" description="UspA" evidence="1">
    <location>
        <begin position="6"/>
        <end position="134"/>
    </location>
</feature>
<dbReference type="Gene3D" id="3.40.50.620">
    <property type="entry name" value="HUPs"/>
    <property type="match status" value="1"/>
</dbReference>
<name>A0A199V801_ANACO</name>
<dbReference type="Proteomes" id="UP000092600">
    <property type="component" value="Unassembled WGS sequence"/>
</dbReference>
<dbReference type="AlphaFoldDB" id="A0A199V801"/>
<dbReference type="STRING" id="4615.A0A199V801"/>
<comment type="caution">
    <text evidence="2">The sequence shown here is derived from an EMBL/GenBank/DDBJ whole genome shotgun (WGS) entry which is preliminary data.</text>
</comment>
<sequence length="140" mass="15345">MSSEAQRVLVIQDASREISSSAVNWAIDALSLRPGDELTLLGVLHQVNIPIGCNSSVAANPKLHAKQKTTQEDVEGRENEYQDSAEISPISELCEAKRIVFHRQVVQASSPKLAAVEAAEKLKATWVILDRFGKDHDLIC</sequence>
<proteinExistence type="predicted"/>
<gene>
    <name evidence="2" type="ORF">ACMD2_02577</name>
</gene>
<organism evidence="2 3">
    <name type="scientific">Ananas comosus</name>
    <name type="common">Pineapple</name>
    <name type="synonym">Ananas ananas</name>
    <dbReference type="NCBI Taxonomy" id="4615"/>
    <lineage>
        <taxon>Eukaryota</taxon>
        <taxon>Viridiplantae</taxon>
        <taxon>Streptophyta</taxon>
        <taxon>Embryophyta</taxon>
        <taxon>Tracheophyta</taxon>
        <taxon>Spermatophyta</taxon>
        <taxon>Magnoliopsida</taxon>
        <taxon>Liliopsida</taxon>
        <taxon>Poales</taxon>
        <taxon>Bromeliaceae</taxon>
        <taxon>Bromelioideae</taxon>
        <taxon>Ananas</taxon>
    </lineage>
</organism>
<dbReference type="InterPro" id="IPR006016">
    <property type="entry name" value="UspA"/>
</dbReference>
<accession>A0A199V801</accession>